<proteinExistence type="predicted"/>
<accession>A0A1I2X9S6</accession>
<dbReference type="Pfam" id="PF14344">
    <property type="entry name" value="DUF4397"/>
    <property type="match status" value="1"/>
</dbReference>
<keyword evidence="3" id="KW-1185">Reference proteome</keyword>
<reference evidence="2 3" key="1">
    <citation type="submission" date="2016-10" db="EMBL/GenBank/DDBJ databases">
        <authorList>
            <person name="de Groot N.N."/>
        </authorList>
    </citation>
    <scope>NUCLEOTIDE SEQUENCE [LARGE SCALE GENOMIC DNA]</scope>
    <source>
        <strain evidence="2 3">DSM 18684</strain>
    </source>
</reference>
<dbReference type="InterPro" id="IPR025510">
    <property type="entry name" value="DUF4397"/>
</dbReference>
<evidence type="ECO:0000259" key="1">
    <source>
        <dbReference type="Pfam" id="PF14344"/>
    </source>
</evidence>
<dbReference type="RefSeq" id="WP_090993504.1">
    <property type="nucleotide sequence ID" value="NZ_FOPP01000005.1"/>
</dbReference>
<dbReference type="OrthoDB" id="9792011at2"/>
<gene>
    <name evidence="2" type="ORF">SAMN04489864_10589</name>
</gene>
<dbReference type="Proteomes" id="UP000199666">
    <property type="component" value="Unassembled WGS sequence"/>
</dbReference>
<feature type="domain" description="DUF4397" evidence="1">
    <location>
        <begin position="36"/>
        <end position="150"/>
    </location>
</feature>
<sequence length="231" mass="25529">MNPSINYKNIIAAFIVSILLTSCKKNEGPKFIDVSGLSIVNASPSTEKLDVYVDNTKVTNAATDFVFGGKIDYLSAYSGSRKMTITRKDSPIPLKSELFVLEPQYGYTLFILDRFADIKFMMLSDNLTKPPKGKASIRFANLSPDTDPLTLAVAGSNYLITNVAFKNYSIPIFIDAGDKVNFEVREHSTGSLIATLPNVKIEEEKIYTIYVKGLKASTDEMKLGVAIYTHK</sequence>
<evidence type="ECO:0000313" key="3">
    <source>
        <dbReference type="Proteomes" id="UP000199666"/>
    </source>
</evidence>
<organism evidence="2 3">
    <name type="scientific">Pedobacter insulae</name>
    <dbReference type="NCBI Taxonomy" id="414048"/>
    <lineage>
        <taxon>Bacteria</taxon>
        <taxon>Pseudomonadati</taxon>
        <taxon>Bacteroidota</taxon>
        <taxon>Sphingobacteriia</taxon>
        <taxon>Sphingobacteriales</taxon>
        <taxon>Sphingobacteriaceae</taxon>
        <taxon>Pedobacter</taxon>
    </lineage>
</organism>
<evidence type="ECO:0000313" key="2">
    <source>
        <dbReference type="EMBL" id="SFH10255.1"/>
    </source>
</evidence>
<dbReference type="AlphaFoldDB" id="A0A1I2X9S6"/>
<name>A0A1I2X9S6_9SPHI</name>
<dbReference type="STRING" id="414048.SAMN04489864_10589"/>
<dbReference type="EMBL" id="FOPP01000005">
    <property type="protein sequence ID" value="SFH10255.1"/>
    <property type="molecule type" value="Genomic_DNA"/>
</dbReference>
<protein>
    <recommendedName>
        <fullName evidence="1">DUF4397 domain-containing protein</fullName>
    </recommendedName>
</protein>